<accession>A0A8T0CYL1</accession>
<feature type="region of interest" description="Disordered" evidence="5">
    <location>
        <begin position="68"/>
        <end position="173"/>
    </location>
</feature>
<dbReference type="Gene3D" id="1.10.720.30">
    <property type="entry name" value="SAP domain"/>
    <property type="match status" value="1"/>
</dbReference>
<feature type="compositionally biased region" description="Low complexity" evidence="5">
    <location>
        <begin position="457"/>
        <end position="471"/>
    </location>
</feature>
<dbReference type="SMART" id="SM00513">
    <property type="entry name" value="SAP"/>
    <property type="match status" value="1"/>
</dbReference>
<feature type="compositionally biased region" description="Basic and acidic residues" evidence="5">
    <location>
        <begin position="990"/>
        <end position="1011"/>
    </location>
</feature>
<evidence type="ECO:0000256" key="5">
    <source>
        <dbReference type="SAM" id="MobiDB-lite"/>
    </source>
</evidence>
<feature type="compositionally biased region" description="Basic and acidic residues" evidence="5">
    <location>
        <begin position="68"/>
        <end position="88"/>
    </location>
</feature>
<keyword evidence="2" id="KW-0963">Cytoplasm</keyword>
<evidence type="ECO:0000256" key="1">
    <source>
        <dbReference type="ARBA" id="ARBA00004496"/>
    </source>
</evidence>
<dbReference type="PANTHER" id="PTHR14304">
    <property type="entry name" value="CELL DIVISION CYCLE AND APOPTOSIS REGULATOR PROTEIN"/>
    <property type="match status" value="1"/>
</dbReference>
<evidence type="ECO:0000259" key="6">
    <source>
        <dbReference type="PROSITE" id="PS50800"/>
    </source>
</evidence>
<gene>
    <name evidence="7" type="ORF">P879_02653</name>
</gene>
<comment type="subcellular location">
    <subcellularLocation>
        <location evidence="1">Cytoplasm</location>
    </subcellularLocation>
</comment>
<feature type="domain" description="SAP" evidence="6">
    <location>
        <begin position="539"/>
        <end position="573"/>
    </location>
</feature>
<evidence type="ECO:0000313" key="8">
    <source>
        <dbReference type="Proteomes" id="UP000699462"/>
    </source>
</evidence>
<dbReference type="GO" id="GO:0005634">
    <property type="term" value="C:nucleus"/>
    <property type="evidence" value="ECO:0007669"/>
    <property type="project" value="TreeGrafter"/>
</dbReference>
<feature type="compositionally biased region" description="Basic and acidic residues" evidence="5">
    <location>
        <begin position="97"/>
        <end position="149"/>
    </location>
</feature>
<dbReference type="AlphaFoldDB" id="A0A8T0CYL1"/>
<feature type="compositionally biased region" description="Basic and acidic residues" evidence="5">
    <location>
        <begin position="474"/>
        <end position="495"/>
    </location>
</feature>
<dbReference type="Pfam" id="PF02037">
    <property type="entry name" value="SAP"/>
    <property type="match status" value="1"/>
</dbReference>
<feature type="compositionally biased region" description="Polar residues" evidence="5">
    <location>
        <begin position="496"/>
        <end position="510"/>
    </location>
</feature>
<feature type="coiled-coil region" evidence="4">
    <location>
        <begin position="883"/>
        <end position="941"/>
    </location>
</feature>
<reference evidence="7 8" key="1">
    <citation type="submission" date="2019-07" db="EMBL/GenBank/DDBJ databases">
        <title>Annotation for the trematode Paragonimus westermani.</title>
        <authorList>
            <person name="Choi Y.-J."/>
        </authorList>
    </citation>
    <scope>NUCLEOTIDE SEQUENCE [LARGE SCALE GENOMIC DNA]</scope>
    <source>
        <strain evidence="7">180907_Pwestermani</strain>
    </source>
</reference>
<dbReference type="Pfam" id="PF14443">
    <property type="entry name" value="DBC1"/>
    <property type="match status" value="1"/>
</dbReference>
<evidence type="ECO:0000256" key="2">
    <source>
        <dbReference type="ARBA" id="ARBA00022490"/>
    </source>
</evidence>
<dbReference type="EMBL" id="JTDF01022261">
    <property type="protein sequence ID" value="KAF8560750.1"/>
    <property type="molecule type" value="Genomic_DNA"/>
</dbReference>
<feature type="region of interest" description="Disordered" evidence="5">
    <location>
        <begin position="706"/>
        <end position="725"/>
    </location>
</feature>
<keyword evidence="8" id="KW-1185">Reference proteome</keyword>
<dbReference type="PROSITE" id="PS50800">
    <property type="entry name" value="SAP"/>
    <property type="match status" value="1"/>
</dbReference>
<dbReference type="SUPFAM" id="SSF68906">
    <property type="entry name" value="SAP domain"/>
    <property type="match status" value="1"/>
</dbReference>
<dbReference type="SMART" id="SM01122">
    <property type="entry name" value="DBC1"/>
    <property type="match status" value="1"/>
</dbReference>
<dbReference type="InterPro" id="IPR025223">
    <property type="entry name" value="S1-like_RNA-bd_dom"/>
</dbReference>
<dbReference type="InterPro" id="IPR025954">
    <property type="entry name" value="DBC1/CARP1_inactive_NUDIX"/>
</dbReference>
<feature type="compositionally biased region" description="Basic and acidic residues" evidence="5">
    <location>
        <begin position="581"/>
        <end position="609"/>
    </location>
</feature>
<evidence type="ECO:0000313" key="7">
    <source>
        <dbReference type="EMBL" id="KAF8560750.1"/>
    </source>
</evidence>
<dbReference type="Proteomes" id="UP000699462">
    <property type="component" value="Unassembled WGS sequence"/>
</dbReference>
<dbReference type="InterPro" id="IPR025224">
    <property type="entry name" value="CCAR1/CCAR2"/>
</dbReference>
<dbReference type="InterPro" id="IPR003034">
    <property type="entry name" value="SAP_dom"/>
</dbReference>
<dbReference type="OrthoDB" id="21006at2759"/>
<keyword evidence="4" id="KW-0175">Coiled coil</keyword>
<comment type="caution">
    <text evidence="7">The sequence shown here is derived from an EMBL/GenBank/DDBJ whole genome shotgun (WGS) entry which is preliminary data.</text>
</comment>
<feature type="region of interest" description="Disordered" evidence="5">
    <location>
        <begin position="581"/>
        <end position="612"/>
    </location>
</feature>
<name>A0A8T0CYL1_9TREM</name>
<feature type="region of interest" description="Disordered" evidence="5">
    <location>
        <begin position="1110"/>
        <end position="1147"/>
    </location>
</feature>
<evidence type="ECO:0000256" key="4">
    <source>
        <dbReference type="SAM" id="Coils"/>
    </source>
</evidence>
<feature type="region of interest" description="Disordered" evidence="5">
    <location>
        <begin position="457"/>
        <end position="533"/>
    </location>
</feature>
<feature type="compositionally biased region" description="Basic and acidic residues" evidence="5">
    <location>
        <begin position="707"/>
        <end position="725"/>
    </location>
</feature>
<dbReference type="InterPro" id="IPR036361">
    <property type="entry name" value="SAP_dom_sf"/>
</dbReference>
<dbReference type="PANTHER" id="PTHR14304:SF11">
    <property type="entry name" value="SAP DOMAIN-CONTAINING PROTEIN"/>
    <property type="match status" value="1"/>
</dbReference>
<dbReference type="GO" id="GO:0005737">
    <property type="term" value="C:cytoplasm"/>
    <property type="evidence" value="ECO:0007669"/>
    <property type="project" value="UniProtKB-SubCell"/>
</dbReference>
<sequence length="1147" mass="128278">MPTTSESSTHQLVGFVTKMFPTFGYINNEIFFQRKCVIGPMVEVGDNVATSAVYQPNMPIKWSAEKVWKVQDTGRSRPKDDVDEKKYWPEQSPRKKSPLEKKVAPRTHERDSRTSRDRGHLPQADRKRRENSEQRRSLSKGRPGEEKGEKRRRLSPAASSHSRSSPRRHEVPVRKAFETKFSLNAKELLVPDLHSRFPSVLAPVDLYRTICHWQNSFPLLRPLQPDKSTVFQVLNLPGSEQPVLGSDCDTGFYVNVLLLSMPSLSALQEKTVIRAESLDRDKPPIRKYIKILTLTKSKERCKAIGGPWNPEVDGSEPLSDPQVLINTAIRVCKEQIGLDLSYCSHWHRFLEFRYSRTEGSTARPTSVLFPGGQQWGRSFSDHSTDKSANPTKPFHKIVVYFLPDVWSLMPSDEEWNDVRKSVEGTLCDKGSLLFPLAQSEIKAQLSKSSTVVRSASSLVSNEESGSSAESGLRPADESTAKEPPQESDLGSRAESVRTNNGSLQSPTLSVSDGADKESASQEMAAENKVPKKAHDEMVLSAMKVSELREQLKARNLPADGIKAQLLSRLKAAVEKEAEQARKLEEERKKKEKERQDALEKEAEEKRKEISAPALETGGTKKLESIKITLRNYPSIIVQQRPGGSCTLQAVSLDAILDSRSDWMDARSYELLICVHSLLDMVRRDSIFTLFRALVSASDRGVQAKARSKSELLADPKTDRADHRDRVPMDKNVSKEPTLRTVDVPLLCACTFLDGCCKGYFHSEEVEDIITTLGLPVSRYQLRSLTTKVSDGQRIYYRTLTDAVVSPTSLKSAAIYSEIDDDEYLLELVRGGDAILDEQKDIAYPAGSVLVLRAAGLQTEDPLSESAPTSELSAPTPEIFAQHLGRLETERNRMKKQLLTKSEEIDRLRKLTDQIPTLNDKLASATASVEDYRRKLRMERDRMHSVYRVLDLQTTNLDSARVALRQAASRLRGRDEESVVVKKACTEKISEAGQKAEQKEKAEPERKTEPEKNTAAVQESELGPTPESEQKCETEKSAEPEQLSDMEQEVPESQYVAESQQTAEDVEVIQIDEDKQDESMQSAEPNTSVTEDTLKESMMDVSVSVVPLKSPSMVNGVDAEGEINEDSLPSVDKTDPAEPVESVTNVEN</sequence>
<feature type="compositionally biased region" description="Acidic residues" evidence="5">
    <location>
        <begin position="1063"/>
        <end position="1075"/>
    </location>
</feature>
<feature type="compositionally biased region" description="Polar residues" evidence="5">
    <location>
        <begin position="1078"/>
        <end position="1090"/>
    </location>
</feature>
<keyword evidence="3" id="KW-0597">Phosphoprotein</keyword>
<evidence type="ECO:0000256" key="3">
    <source>
        <dbReference type="ARBA" id="ARBA00022553"/>
    </source>
</evidence>
<dbReference type="GO" id="GO:0006355">
    <property type="term" value="P:regulation of DNA-templated transcription"/>
    <property type="evidence" value="ECO:0007669"/>
    <property type="project" value="InterPro"/>
</dbReference>
<feature type="compositionally biased region" description="Basic and acidic residues" evidence="5">
    <location>
        <begin position="1027"/>
        <end position="1038"/>
    </location>
</feature>
<protein>
    <recommendedName>
        <fullName evidence="6">SAP domain-containing protein</fullName>
    </recommendedName>
</protein>
<proteinExistence type="predicted"/>
<organism evidence="7 8">
    <name type="scientific">Paragonimus westermani</name>
    <dbReference type="NCBI Taxonomy" id="34504"/>
    <lineage>
        <taxon>Eukaryota</taxon>
        <taxon>Metazoa</taxon>
        <taxon>Spiralia</taxon>
        <taxon>Lophotrochozoa</taxon>
        <taxon>Platyhelminthes</taxon>
        <taxon>Trematoda</taxon>
        <taxon>Digenea</taxon>
        <taxon>Plagiorchiida</taxon>
        <taxon>Troglotremata</taxon>
        <taxon>Troglotrematidae</taxon>
        <taxon>Paragonimus</taxon>
    </lineage>
</organism>
<dbReference type="Pfam" id="PF14444">
    <property type="entry name" value="S1-like"/>
    <property type="match status" value="1"/>
</dbReference>
<feature type="region of interest" description="Disordered" evidence="5">
    <location>
        <begin position="990"/>
        <end position="1093"/>
    </location>
</feature>